<name>A0A6J8DUK7_MYTCO</name>
<proteinExistence type="predicted"/>
<dbReference type="GO" id="GO:0038023">
    <property type="term" value="F:signaling receptor activity"/>
    <property type="evidence" value="ECO:0007669"/>
    <property type="project" value="TreeGrafter"/>
</dbReference>
<dbReference type="SUPFAM" id="SSF49503">
    <property type="entry name" value="Cupredoxins"/>
    <property type="match status" value="7"/>
</dbReference>
<dbReference type="Proteomes" id="UP000507470">
    <property type="component" value="Unassembled WGS sequence"/>
</dbReference>
<sequence length="1292" mass="145213">MYYNYKIVSLACCDESCKAIFESPVRTYYIAAIEKEWDYAPLKENTLNNDMSIAKRFIYNGGRQIGSRYTKVIYTQFTDGTFTREIPAPKWRGFLGPTLKGTVGEKIRIHFRNFASRPYTLHPETNVWYNDDSEGALFDDGTSAAQKRDDQVLPGQSWTYEWELRANFGPTDDDENCIGVPYSSHHRAYKDRDTGLVGMMVVCKPGILRKDGSRVDVNREYVLFMGAVNESNSWLIEKNVHRCGNPAECRSLVKCGNKDFIDSTIYQQINGYIYGNGPDFEVCSGEKVVFYAFGINTGIQTFTIYGGTQSWVNKRSGGISIQPGIAKVISVNPEGTGRWLMGNTNLHSFQNGMFAFVKVNKCPWIKPLTTIPSGKTVRIYMAAEDIITRSTPNGILARAGQLTKERAIREQKFLNAGNIHHGRFTQYTDGTFTTPVAKTAETEHFGDFGPHVYAEVGDILEVVLKNKLRNRKASFVPVGIDIEKQFEGILYRNDRKSKKLCGRLTMPGETKLYRFVIRDNVSPNSKSGQRCFSSFYHSAGEGYAEDVNFRLTGPLTICKRGGLSCKGKQVGFDKQFFLQAAVYNTKTSLGTPFRGMHPAHRPTKVTRFPTINGLQYGNVKGLEMCAGETVTFSILGFAGCKDMYQSIIFEGNSVVYNGQNVDALTVGNGEAVTVTMTPDNIGVWLIKSGQTNLQEDGMVAKYIVKDCGRKPYVPKSIRPGGKLWRYFIAAVPVEWEYAERKIHPVTLEDLRNPNTDGHLYVRNTKKFIGTKYTKAVYREFTDASFKHLVERSFRDYHLGTMGPFVRVQVGDTLEIVYKNMVNFPNTINMRNLKGDNHMVRAQAEKGVPPGQTATFRWYVPERSGPSANDPNCVGRSYDSTTNPLKDSNTGLFGPLVVCRKGVLDKNGYRKDNVDREFAVNFQTYDETKSHFFKLNTRLYAPGRKDCDDPVFVESNQMHAINGFIYFNTPAMNISVGEQVSWYIMSTGDKNSQHSVKFNGQALTTNVCGNTKRTSVISSEAGTSITAEMLADHASTWLLSDHVGENMWKGAMATFTIMEDRTFHKSNLANFGPTDDDENCIGVPYSSHHRAYTDRDTGLVGMMVVCKPGILRKDGSREDVDREYVVFMSAVNESNSWLIDENVHRCENPAECRSLVNFGNKDFIDSTIYQQMGLLLSLITKDNTEVRNDLADTEHFGDLGPHVYAEVGDVLEVVLKNKLRNQKASFVPVGINIEKKIEVILYRNDRKSEGFAEDVNFRLTCPLTICKRGGLYGNGKQVGFDKQFFIQATVFNT</sequence>
<accession>A0A6J8DUK7</accession>
<dbReference type="FunFam" id="2.60.40.420:FF:000028">
    <property type="entry name" value="Ceruloplasmin"/>
    <property type="match status" value="2"/>
</dbReference>
<protein>
    <submittedName>
        <fullName evidence="2">Uncharacterized protein</fullName>
    </submittedName>
</protein>
<dbReference type="PANTHER" id="PTHR46806:SF7">
    <property type="entry name" value="COAGULATION FACTOR VIII"/>
    <property type="match status" value="1"/>
</dbReference>
<dbReference type="OrthoDB" id="2121828at2759"/>
<dbReference type="PANTHER" id="PTHR46806">
    <property type="entry name" value="F5/8 TYPE C DOMAIN-CONTAINING PROTEIN"/>
    <property type="match status" value="1"/>
</dbReference>
<dbReference type="Gene3D" id="2.60.40.420">
    <property type="entry name" value="Cupredoxins - blue copper proteins"/>
    <property type="match status" value="7"/>
</dbReference>
<dbReference type="InterPro" id="IPR008972">
    <property type="entry name" value="Cupredoxin"/>
</dbReference>
<organism evidence="2 3">
    <name type="scientific">Mytilus coruscus</name>
    <name type="common">Sea mussel</name>
    <dbReference type="NCBI Taxonomy" id="42192"/>
    <lineage>
        <taxon>Eukaryota</taxon>
        <taxon>Metazoa</taxon>
        <taxon>Spiralia</taxon>
        <taxon>Lophotrochozoa</taxon>
        <taxon>Mollusca</taxon>
        <taxon>Bivalvia</taxon>
        <taxon>Autobranchia</taxon>
        <taxon>Pteriomorphia</taxon>
        <taxon>Mytilida</taxon>
        <taxon>Mytiloidea</taxon>
        <taxon>Mytilidae</taxon>
        <taxon>Mytilinae</taxon>
        <taxon>Mytilus</taxon>
    </lineage>
</organism>
<evidence type="ECO:0000256" key="1">
    <source>
        <dbReference type="ARBA" id="ARBA00023157"/>
    </source>
</evidence>
<dbReference type="EMBL" id="CACVKT020007820">
    <property type="protein sequence ID" value="CAC5410984.1"/>
    <property type="molecule type" value="Genomic_DNA"/>
</dbReference>
<evidence type="ECO:0000313" key="3">
    <source>
        <dbReference type="Proteomes" id="UP000507470"/>
    </source>
</evidence>
<keyword evidence="3" id="KW-1185">Reference proteome</keyword>
<evidence type="ECO:0000313" key="2">
    <source>
        <dbReference type="EMBL" id="CAC5410984.1"/>
    </source>
</evidence>
<dbReference type="InterPro" id="IPR050633">
    <property type="entry name" value="Neuropilin_MCO_CoagFactor"/>
</dbReference>
<gene>
    <name evidence="2" type="ORF">MCOR_44121</name>
</gene>
<keyword evidence="1" id="KW-1015">Disulfide bond</keyword>
<reference evidence="2 3" key="1">
    <citation type="submission" date="2020-06" db="EMBL/GenBank/DDBJ databases">
        <authorList>
            <person name="Li R."/>
            <person name="Bekaert M."/>
        </authorList>
    </citation>
    <scope>NUCLEOTIDE SEQUENCE [LARGE SCALE GENOMIC DNA]</scope>
    <source>
        <strain evidence="3">wild</strain>
    </source>
</reference>
<dbReference type="GO" id="GO:0005886">
    <property type="term" value="C:plasma membrane"/>
    <property type="evidence" value="ECO:0007669"/>
    <property type="project" value="TreeGrafter"/>
</dbReference>